<dbReference type="Proteomes" id="UP000236725">
    <property type="component" value="Unassembled WGS sequence"/>
</dbReference>
<proteinExistence type="predicted"/>
<dbReference type="EMBL" id="FNVS01000016">
    <property type="protein sequence ID" value="SEG13814.1"/>
    <property type="molecule type" value="Genomic_DNA"/>
</dbReference>
<comment type="caution">
    <text evidence="1">The sequence shown here is derived from an EMBL/GenBank/DDBJ whole genome shotgun (WGS) entry which is preliminary data.</text>
</comment>
<organism evidence="1 2">
    <name type="scientific">Parabacteroides chinchillae</name>
    <dbReference type="NCBI Taxonomy" id="871327"/>
    <lineage>
        <taxon>Bacteria</taxon>
        <taxon>Pseudomonadati</taxon>
        <taxon>Bacteroidota</taxon>
        <taxon>Bacteroidia</taxon>
        <taxon>Bacteroidales</taxon>
        <taxon>Tannerellaceae</taxon>
        <taxon>Parabacteroides</taxon>
    </lineage>
</organism>
<evidence type="ECO:0000313" key="2">
    <source>
        <dbReference type="Proteomes" id="UP000236725"/>
    </source>
</evidence>
<gene>
    <name evidence="1" type="ORF">SAMN05444001_11657</name>
</gene>
<name>A0A8G2BY31_9BACT</name>
<reference evidence="1 2" key="1">
    <citation type="submission" date="2016-10" db="EMBL/GenBank/DDBJ databases">
        <authorList>
            <person name="Varghese N."/>
            <person name="Submissions S."/>
        </authorList>
    </citation>
    <scope>NUCLEOTIDE SEQUENCE [LARGE SCALE GENOMIC DNA]</scope>
    <source>
        <strain evidence="1 2">DSM 29073</strain>
    </source>
</reference>
<dbReference type="AlphaFoldDB" id="A0A8G2BY31"/>
<protein>
    <submittedName>
        <fullName evidence="1">Uncharacterized protein</fullName>
    </submittedName>
</protein>
<accession>A0A8G2BY31</accession>
<sequence length="36" mass="4038">MILLLSLSGLWIIGFYNIGVFRNGDNSLNALEINKQ</sequence>
<keyword evidence="2" id="KW-1185">Reference proteome</keyword>
<evidence type="ECO:0000313" key="1">
    <source>
        <dbReference type="EMBL" id="SEG13814.1"/>
    </source>
</evidence>